<dbReference type="GO" id="GO:0003713">
    <property type="term" value="F:transcription coactivator activity"/>
    <property type="evidence" value="ECO:0007669"/>
    <property type="project" value="TreeGrafter"/>
</dbReference>
<dbReference type="CDD" id="cd22933">
    <property type="entry name" value="HFD_HFI1"/>
    <property type="match status" value="1"/>
</dbReference>
<evidence type="ECO:0000256" key="4">
    <source>
        <dbReference type="ARBA" id="ARBA00023242"/>
    </source>
</evidence>
<dbReference type="PANTHER" id="PTHR21277">
    <property type="entry name" value="TRANSCRIPTIONAL ADAPTER 1"/>
    <property type="match status" value="1"/>
</dbReference>
<dbReference type="Proteomes" id="UP000789508">
    <property type="component" value="Unassembled WGS sequence"/>
</dbReference>
<sequence length="359" mass="40136">ASAATSTTATPPLPLPIPPIPITNNNSDNLSQNTSGSVTGQQPIRVDILKIKGQLSDALGDSATTYWSLIKNYMAGRSSRQALEDSLRPILFSQQTLKLHNEFLFGLTYNAYNADGPPAVEVDESETRRKKHGRDEENSQGGDDEGPQRKRKKIKDLVMSLGRDERKRIKEISKNPSRDIKNSMSMFPISLDIMQAPLPSSSLMPINHPPLSLPELQQRPQDHSYPLSCVETLSLPTRENLRARLQQATLRNNQNPEIPEDCVELLNYGLETHIKTIIAEVLKKTRTGGTLGLQTSHTRNSTSTSRVRTITPKDLAFTFNMSPDLLVQESQAREKLTAVVLREGHYDEDNDDEFEEEEI</sequence>
<comment type="caution">
    <text evidence="6">The sequence shown here is derived from an EMBL/GenBank/DDBJ whole genome shotgun (WGS) entry which is preliminary data.</text>
</comment>
<feature type="compositionally biased region" description="Pro residues" evidence="5">
    <location>
        <begin position="11"/>
        <end position="21"/>
    </location>
</feature>
<evidence type="ECO:0000256" key="5">
    <source>
        <dbReference type="SAM" id="MobiDB-lite"/>
    </source>
</evidence>
<feature type="compositionally biased region" description="Polar residues" evidence="5">
    <location>
        <begin position="28"/>
        <end position="39"/>
    </location>
</feature>
<evidence type="ECO:0000256" key="2">
    <source>
        <dbReference type="ARBA" id="ARBA00023015"/>
    </source>
</evidence>
<dbReference type="InterPro" id="IPR024738">
    <property type="entry name" value="Hfi1/Tada1"/>
</dbReference>
<evidence type="ECO:0000313" key="7">
    <source>
        <dbReference type="Proteomes" id="UP000789508"/>
    </source>
</evidence>
<keyword evidence="2" id="KW-0805">Transcription regulation</keyword>
<feature type="region of interest" description="Disordered" evidence="5">
    <location>
        <begin position="115"/>
        <end position="157"/>
    </location>
</feature>
<feature type="non-terminal residue" evidence="6">
    <location>
        <position position="1"/>
    </location>
</feature>
<dbReference type="OrthoDB" id="10264870at2759"/>
<dbReference type="EMBL" id="CAJVPS010007100">
    <property type="protein sequence ID" value="CAG8631754.1"/>
    <property type="molecule type" value="Genomic_DNA"/>
</dbReference>
<keyword evidence="3" id="KW-0804">Transcription</keyword>
<dbReference type="PANTHER" id="PTHR21277:SF5">
    <property type="entry name" value="TRANSCRIPTIONAL ADAPTER 1"/>
    <property type="match status" value="1"/>
</dbReference>
<feature type="compositionally biased region" description="Low complexity" evidence="5">
    <location>
        <begin position="1"/>
        <end position="10"/>
    </location>
</feature>
<dbReference type="GO" id="GO:0000124">
    <property type="term" value="C:SAGA complex"/>
    <property type="evidence" value="ECO:0007669"/>
    <property type="project" value="TreeGrafter"/>
</dbReference>
<reference evidence="6" key="1">
    <citation type="submission" date="2021-06" db="EMBL/GenBank/DDBJ databases">
        <authorList>
            <person name="Kallberg Y."/>
            <person name="Tangrot J."/>
            <person name="Rosling A."/>
        </authorList>
    </citation>
    <scope>NUCLEOTIDE SEQUENCE</scope>
    <source>
        <strain evidence="6">FL130A</strain>
    </source>
</reference>
<feature type="region of interest" description="Disordered" evidence="5">
    <location>
        <begin position="1"/>
        <end position="39"/>
    </location>
</feature>
<organism evidence="6 7">
    <name type="scientific">Ambispora leptoticha</name>
    <dbReference type="NCBI Taxonomy" id="144679"/>
    <lineage>
        <taxon>Eukaryota</taxon>
        <taxon>Fungi</taxon>
        <taxon>Fungi incertae sedis</taxon>
        <taxon>Mucoromycota</taxon>
        <taxon>Glomeromycotina</taxon>
        <taxon>Glomeromycetes</taxon>
        <taxon>Archaeosporales</taxon>
        <taxon>Ambisporaceae</taxon>
        <taxon>Ambispora</taxon>
    </lineage>
</organism>
<comment type="subcellular location">
    <subcellularLocation>
        <location evidence="1">Nucleus</location>
    </subcellularLocation>
</comment>
<protein>
    <submittedName>
        <fullName evidence="6">8031_t:CDS:1</fullName>
    </submittedName>
</protein>
<evidence type="ECO:0000256" key="3">
    <source>
        <dbReference type="ARBA" id="ARBA00023163"/>
    </source>
</evidence>
<name>A0A9N9DDN0_9GLOM</name>
<keyword evidence="7" id="KW-1185">Reference proteome</keyword>
<gene>
    <name evidence="6" type="ORF">ALEPTO_LOCUS9382</name>
</gene>
<evidence type="ECO:0000256" key="1">
    <source>
        <dbReference type="ARBA" id="ARBA00004123"/>
    </source>
</evidence>
<dbReference type="GO" id="GO:0006357">
    <property type="term" value="P:regulation of transcription by RNA polymerase II"/>
    <property type="evidence" value="ECO:0007669"/>
    <property type="project" value="TreeGrafter"/>
</dbReference>
<keyword evidence="4" id="KW-0539">Nucleus</keyword>
<accession>A0A9N9DDN0</accession>
<dbReference type="AlphaFoldDB" id="A0A9N9DDN0"/>
<dbReference type="Pfam" id="PF12767">
    <property type="entry name" value="SAGA-Tad1"/>
    <property type="match status" value="1"/>
</dbReference>
<evidence type="ECO:0000313" key="6">
    <source>
        <dbReference type="EMBL" id="CAG8631754.1"/>
    </source>
</evidence>
<proteinExistence type="predicted"/>
<dbReference type="GO" id="GO:0005634">
    <property type="term" value="C:nucleus"/>
    <property type="evidence" value="ECO:0007669"/>
    <property type="project" value="UniProtKB-SubCell"/>
</dbReference>